<dbReference type="AlphaFoldDB" id="Q1YFG5"/>
<proteinExistence type="predicted"/>
<evidence type="ECO:0000313" key="3">
    <source>
        <dbReference type="EMBL" id="EAS49008.1"/>
    </source>
</evidence>
<accession>Q1YFG5</accession>
<reference evidence="3 4" key="1">
    <citation type="journal article" date="2008" name="Appl. Environ. Microbiol.">
        <title>Genomic insights into Mn(II) oxidation by the marine alphaproteobacterium Aurantimonas sp. strain SI85-9A1.</title>
        <authorList>
            <person name="Dick G.J."/>
            <person name="Podell S."/>
            <person name="Johnson H.A."/>
            <person name="Rivera-Espinoza Y."/>
            <person name="Bernier-Latmani R."/>
            <person name="McCarthy J.K."/>
            <person name="Torpey J.W."/>
            <person name="Clement B.G."/>
            <person name="Gaasterland T."/>
            <person name="Tebo B.M."/>
        </authorList>
    </citation>
    <scope>NUCLEOTIDE SEQUENCE [LARGE SCALE GENOMIC DNA]</scope>
    <source>
        <strain evidence="3 4">SI85-9A1</strain>
    </source>
</reference>
<gene>
    <name evidence="3" type="ORF">SI859A1_03216</name>
</gene>
<organism evidence="3 4">
    <name type="scientific">Aurantimonas manganoxydans (strain ATCC BAA-1229 / DSM 21871 / SI85-9A1)</name>
    <dbReference type="NCBI Taxonomy" id="287752"/>
    <lineage>
        <taxon>Bacteria</taxon>
        <taxon>Pseudomonadati</taxon>
        <taxon>Pseudomonadota</taxon>
        <taxon>Alphaproteobacteria</taxon>
        <taxon>Hyphomicrobiales</taxon>
        <taxon>Aurantimonadaceae</taxon>
        <taxon>Aurantimonas</taxon>
    </lineage>
</organism>
<evidence type="ECO:0000259" key="2">
    <source>
        <dbReference type="Pfam" id="PF07859"/>
    </source>
</evidence>
<dbReference type="HOGENOM" id="CLU_012494_6_4_5"/>
<keyword evidence="1" id="KW-0378">Hydrolase</keyword>
<dbReference type="InterPro" id="IPR013094">
    <property type="entry name" value="AB_hydrolase_3"/>
</dbReference>
<sequence length="309" mass="32665">MLDPQAKAVLDDLARKAAVQVAPRDAAQKLAQARAMTGAMADYSGQAPDGVSARDIEVAGPAGPIRVRLTRPDGAALPPLLVWYHGGGAMAGSLEGHDVPLRQLTEATGWAIASVDYRLAPEHPHPAPQDDCLAATRALRDAAETLGCDPARLAIGGDSIGGLFAADVALALREAGERLPEAMVLVYPNTDLRPDRPWPSLGTESGHVMTQESLAYENDLFVPDVAERHTPRASPFLAPDLTGLPLALMITCEHDPLRDEGEGFAARLGEAGVQVTAHREAGMIHAVLQMDGWIARAADLRARIADFLG</sequence>
<dbReference type="SUPFAM" id="SSF53474">
    <property type="entry name" value="alpha/beta-Hydrolases"/>
    <property type="match status" value="1"/>
</dbReference>
<dbReference type="InterPro" id="IPR029058">
    <property type="entry name" value="AB_hydrolase_fold"/>
</dbReference>
<evidence type="ECO:0000313" key="4">
    <source>
        <dbReference type="Proteomes" id="UP000000321"/>
    </source>
</evidence>
<dbReference type="Pfam" id="PF07859">
    <property type="entry name" value="Abhydrolase_3"/>
    <property type="match status" value="1"/>
</dbReference>
<dbReference type="BioCyc" id="AURANTIMONAS:SI859A1_03216-MONOMER"/>
<dbReference type="Gene3D" id="3.40.50.1820">
    <property type="entry name" value="alpha/beta hydrolase"/>
    <property type="match status" value="1"/>
</dbReference>
<dbReference type="EMBL" id="AAPJ01000006">
    <property type="protein sequence ID" value="EAS49008.1"/>
    <property type="molecule type" value="Genomic_DNA"/>
</dbReference>
<name>Q1YFG5_AURMS</name>
<dbReference type="ESTHER" id="mobas-q1yfg5">
    <property type="family name" value="Hormone-sensitive_lipase_like"/>
</dbReference>
<dbReference type="PANTHER" id="PTHR48081">
    <property type="entry name" value="AB HYDROLASE SUPERFAMILY PROTEIN C4A8.06C"/>
    <property type="match status" value="1"/>
</dbReference>
<protein>
    <submittedName>
        <fullName evidence="3">Putative esterase/lipase</fullName>
    </submittedName>
</protein>
<dbReference type="PANTHER" id="PTHR48081:SF8">
    <property type="entry name" value="ALPHA_BETA HYDROLASE FOLD-3 DOMAIN-CONTAINING PROTEIN-RELATED"/>
    <property type="match status" value="1"/>
</dbReference>
<dbReference type="RefSeq" id="WP_009211029.1">
    <property type="nucleotide sequence ID" value="NZ_BBWP01000004.1"/>
</dbReference>
<dbReference type="GO" id="GO:0016787">
    <property type="term" value="F:hydrolase activity"/>
    <property type="evidence" value="ECO:0007669"/>
    <property type="project" value="UniProtKB-KW"/>
</dbReference>
<feature type="domain" description="Alpha/beta hydrolase fold-3" evidence="2">
    <location>
        <begin position="81"/>
        <end position="288"/>
    </location>
</feature>
<evidence type="ECO:0000256" key="1">
    <source>
        <dbReference type="ARBA" id="ARBA00022801"/>
    </source>
</evidence>
<comment type="caution">
    <text evidence="3">The sequence shown here is derived from an EMBL/GenBank/DDBJ whole genome shotgun (WGS) entry which is preliminary data.</text>
</comment>
<dbReference type="InterPro" id="IPR050300">
    <property type="entry name" value="GDXG_lipolytic_enzyme"/>
</dbReference>
<dbReference type="OrthoDB" id="9806180at2"/>
<keyword evidence="4" id="KW-1185">Reference proteome</keyword>
<dbReference type="Proteomes" id="UP000000321">
    <property type="component" value="Unassembled WGS sequence"/>
</dbReference>